<dbReference type="AlphaFoldDB" id="T0FEI2"/>
<name>T0FEI2_9LEPT</name>
<dbReference type="PANTHER" id="PTHR43283:SF7">
    <property type="entry name" value="BETA-LACTAMASE-RELATED DOMAIN-CONTAINING PROTEIN"/>
    <property type="match status" value="1"/>
</dbReference>
<keyword evidence="3" id="KW-1185">Reference proteome</keyword>
<dbReference type="InterPro" id="IPR001466">
    <property type="entry name" value="Beta-lactam-related"/>
</dbReference>
<organism evidence="2 3">
    <name type="scientific">Leptospira broomii serovar Hurstbridge str. 5399</name>
    <dbReference type="NCBI Taxonomy" id="1049789"/>
    <lineage>
        <taxon>Bacteria</taxon>
        <taxon>Pseudomonadati</taxon>
        <taxon>Spirochaetota</taxon>
        <taxon>Spirochaetia</taxon>
        <taxon>Leptospirales</taxon>
        <taxon>Leptospiraceae</taxon>
        <taxon>Leptospira</taxon>
    </lineage>
</organism>
<protein>
    <submittedName>
        <fullName evidence="2">Beta-lactamase</fullName>
    </submittedName>
</protein>
<dbReference type="Proteomes" id="UP000015454">
    <property type="component" value="Unassembled WGS sequence"/>
</dbReference>
<gene>
    <name evidence="2" type="ORF">LEP1GSC050_0168</name>
</gene>
<proteinExistence type="predicted"/>
<comment type="caution">
    <text evidence="2">The sequence shown here is derived from an EMBL/GenBank/DDBJ whole genome shotgun (WGS) entry which is preliminary data.</text>
</comment>
<dbReference type="OrthoDB" id="9773047at2"/>
<dbReference type="InterPro" id="IPR012338">
    <property type="entry name" value="Beta-lactam/transpept-like"/>
</dbReference>
<dbReference type="RefSeq" id="WP_010568565.1">
    <property type="nucleotide sequence ID" value="NZ_AHMO02000007.1"/>
</dbReference>
<feature type="domain" description="Beta-lactamase-related" evidence="1">
    <location>
        <begin position="94"/>
        <end position="375"/>
    </location>
</feature>
<sequence>MNQKTYFKIFIVVQLFIIACNSNNQYYRALTSGYPNPQTFKIFPERKVETSGPISFISKSEKRKMRDALTFRTVRDGMQTVPFDEILKITRTNALIVIKENKLVYENYLNGFDRESLQTSFSSAKSILSTLIGIAIEEGKIQSVNDPVIKYIPELKNRGLDTLKIRDIMMMSTGIDYKRVEDTFFLLIPFSPDITTFYGDNLRAIIGDLHSGKVPVGKSFNYNDYYPILEGIILERVTGTTISNYTRKKLWEPMGMEFDASWSLDSEEHGFERVHVAFNARAIDFARFGLLFLNNGTWNGRKIVSSDWVQQSTSPDPNDDRDWMVFKFWPKIGGYYKYHWWGMKNEDQTYDYMARGNLGQIIFVSPSRKTVIVRLGEEPNNNYQWPFIAKALAGQLE</sequence>
<evidence type="ECO:0000259" key="1">
    <source>
        <dbReference type="Pfam" id="PF00144"/>
    </source>
</evidence>
<dbReference type="SUPFAM" id="SSF56601">
    <property type="entry name" value="beta-lactamase/transpeptidase-like"/>
    <property type="match status" value="1"/>
</dbReference>
<dbReference type="STRING" id="1049789.LEP1GSC050_0168"/>
<dbReference type="EMBL" id="AHMO02000007">
    <property type="protein sequence ID" value="EQA46296.1"/>
    <property type="molecule type" value="Genomic_DNA"/>
</dbReference>
<evidence type="ECO:0000313" key="2">
    <source>
        <dbReference type="EMBL" id="EQA46296.1"/>
    </source>
</evidence>
<dbReference type="PROSITE" id="PS51257">
    <property type="entry name" value="PROKAR_LIPOPROTEIN"/>
    <property type="match status" value="1"/>
</dbReference>
<dbReference type="PANTHER" id="PTHR43283">
    <property type="entry name" value="BETA-LACTAMASE-RELATED"/>
    <property type="match status" value="1"/>
</dbReference>
<dbReference type="Gene3D" id="3.40.710.10">
    <property type="entry name" value="DD-peptidase/beta-lactamase superfamily"/>
    <property type="match status" value="1"/>
</dbReference>
<evidence type="ECO:0000313" key="3">
    <source>
        <dbReference type="Proteomes" id="UP000015454"/>
    </source>
</evidence>
<accession>T0FEI2</accession>
<dbReference type="InterPro" id="IPR050789">
    <property type="entry name" value="Diverse_Enzym_Activities"/>
</dbReference>
<reference evidence="2" key="1">
    <citation type="submission" date="2013-05" db="EMBL/GenBank/DDBJ databases">
        <authorList>
            <person name="Harkins D.M."/>
            <person name="Durkin A.S."/>
            <person name="Brinkac L.M."/>
            <person name="Haft D.H."/>
            <person name="Selengut J.D."/>
            <person name="Sanka R."/>
            <person name="DePew J."/>
            <person name="Purushe J."/>
            <person name="Hartskeerl R.A."/>
            <person name="Ahmed A."/>
            <person name="van der Linden H."/>
            <person name="Goris M.G.A."/>
            <person name="Vinetz J.M."/>
            <person name="Sutton G.G."/>
            <person name="Nierman W.C."/>
            <person name="Fouts D.E."/>
        </authorList>
    </citation>
    <scope>NUCLEOTIDE SEQUENCE [LARGE SCALE GENOMIC DNA]</scope>
    <source>
        <strain evidence="2">5399</strain>
    </source>
</reference>
<dbReference type="Pfam" id="PF00144">
    <property type="entry name" value="Beta-lactamase"/>
    <property type="match status" value="1"/>
</dbReference>